<dbReference type="Proteomes" id="UP001497623">
    <property type="component" value="Unassembled WGS sequence"/>
</dbReference>
<comment type="caution">
    <text evidence="4">The sequence shown here is derived from an EMBL/GenBank/DDBJ whole genome shotgun (WGS) entry which is preliminary data.</text>
</comment>
<evidence type="ECO:0000313" key="4">
    <source>
        <dbReference type="EMBL" id="CAL4058596.1"/>
    </source>
</evidence>
<keyword evidence="5" id="KW-1185">Reference proteome</keyword>
<feature type="region of interest" description="Disordered" evidence="1">
    <location>
        <begin position="29"/>
        <end position="52"/>
    </location>
</feature>
<sequence length="174" mass="19166">MLTNINILICTVILFVCTSGICCDGSTQPDSSNGIPNLGNDEPRHRRLAPNPVSSNQCGIRSIDGLGFTLSEAEDGHAYFGEFPWMVALLKLNNEYVGGGSLVHPGVVLTAADIVYELSNTSLVARLGTLDLSVPSQLIPPQNINVKRILVHPDFTRYHWLTMWHFSSSRRKQF</sequence>
<feature type="signal peptide" evidence="2">
    <location>
        <begin position="1"/>
        <end position="20"/>
    </location>
</feature>
<name>A0AAV2PJ53_MEGNR</name>
<dbReference type="InterPro" id="IPR009003">
    <property type="entry name" value="Peptidase_S1_PA"/>
</dbReference>
<dbReference type="PANTHER" id="PTHR24258">
    <property type="entry name" value="SERINE PROTEASE-RELATED"/>
    <property type="match status" value="1"/>
</dbReference>
<dbReference type="PANTHER" id="PTHR24258:SF129">
    <property type="entry name" value="LP15124P-RELATED"/>
    <property type="match status" value="1"/>
</dbReference>
<keyword evidence="2" id="KW-0732">Signal</keyword>
<dbReference type="AlphaFoldDB" id="A0AAV2PJ53"/>
<dbReference type="EMBL" id="CAXKWB010000007">
    <property type="protein sequence ID" value="CAL4058596.1"/>
    <property type="molecule type" value="Genomic_DNA"/>
</dbReference>
<gene>
    <name evidence="4" type="ORF">MNOR_LOCUS40</name>
</gene>
<dbReference type="SUPFAM" id="SSF50494">
    <property type="entry name" value="Trypsin-like serine proteases"/>
    <property type="match status" value="1"/>
</dbReference>
<feature type="domain" description="Peptidase S1" evidence="3">
    <location>
        <begin position="79"/>
        <end position="156"/>
    </location>
</feature>
<dbReference type="InterPro" id="IPR043504">
    <property type="entry name" value="Peptidase_S1_PA_chymotrypsin"/>
</dbReference>
<dbReference type="Gene3D" id="2.40.10.10">
    <property type="entry name" value="Trypsin-like serine proteases"/>
    <property type="match status" value="1"/>
</dbReference>
<evidence type="ECO:0000256" key="2">
    <source>
        <dbReference type="SAM" id="SignalP"/>
    </source>
</evidence>
<dbReference type="InterPro" id="IPR001254">
    <property type="entry name" value="Trypsin_dom"/>
</dbReference>
<evidence type="ECO:0000313" key="5">
    <source>
        <dbReference type="Proteomes" id="UP001497623"/>
    </source>
</evidence>
<protein>
    <recommendedName>
        <fullName evidence="3">Peptidase S1 domain-containing protein</fullName>
    </recommendedName>
</protein>
<accession>A0AAV2PJ53</accession>
<evidence type="ECO:0000259" key="3">
    <source>
        <dbReference type="Pfam" id="PF00089"/>
    </source>
</evidence>
<reference evidence="4 5" key="1">
    <citation type="submission" date="2024-05" db="EMBL/GenBank/DDBJ databases">
        <authorList>
            <person name="Wallberg A."/>
        </authorList>
    </citation>
    <scope>NUCLEOTIDE SEQUENCE [LARGE SCALE GENOMIC DNA]</scope>
</reference>
<evidence type="ECO:0000256" key="1">
    <source>
        <dbReference type="SAM" id="MobiDB-lite"/>
    </source>
</evidence>
<proteinExistence type="predicted"/>
<dbReference type="GO" id="GO:0006508">
    <property type="term" value="P:proteolysis"/>
    <property type="evidence" value="ECO:0007669"/>
    <property type="project" value="InterPro"/>
</dbReference>
<organism evidence="4 5">
    <name type="scientific">Meganyctiphanes norvegica</name>
    <name type="common">Northern krill</name>
    <name type="synonym">Thysanopoda norvegica</name>
    <dbReference type="NCBI Taxonomy" id="48144"/>
    <lineage>
        <taxon>Eukaryota</taxon>
        <taxon>Metazoa</taxon>
        <taxon>Ecdysozoa</taxon>
        <taxon>Arthropoda</taxon>
        <taxon>Crustacea</taxon>
        <taxon>Multicrustacea</taxon>
        <taxon>Malacostraca</taxon>
        <taxon>Eumalacostraca</taxon>
        <taxon>Eucarida</taxon>
        <taxon>Euphausiacea</taxon>
        <taxon>Euphausiidae</taxon>
        <taxon>Meganyctiphanes</taxon>
    </lineage>
</organism>
<dbReference type="Pfam" id="PF00089">
    <property type="entry name" value="Trypsin"/>
    <property type="match status" value="1"/>
</dbReference>
<feature type="chain" id="PRO_5043954453" description="Peptidase S1 domain-containing protein" evidence="2">
    <location>
        <begin position="21"/>
        <end position="174"/>
    </location>
</feature>
<dbReference type="GO" id="GO:0004252">
    <property type="term" value="F:serine-type endopeptidase activity"/>
    <property type="evidence" value="ECO:0007669"/>
    <property type="project" value="InterPro"/>
</dbReference>